<dbReference type="EMBL" id="FQUI01000007">
    <property type="protein sequence ID" value="SHE57125.1"/>
    <property type="molecule type" value="Genomic_DNA"/>
</dbReference>
<feature type="domain" description="Phosphate acetyl/butaryl transferase" evidence="4">
    <location>
        <begin position="58"/>
        <end position="291"/>
    </location>
</feature>
<evidence type="ECO:0000259" key="4">
    <source>
        <dbReference type="Pfam" id="PF01515"/>
    </source>
</evidence>
<comment type="caution">
    <text evidence="5">The sequence shown here is derived from an EMBL/GenBank/DDBJ whole genome shotgun (WGS) entry which is preliminary data.</text>
</comment>
<evidence type="ECO:0000256" key="1">
    <source>
        <dbReference type="ARBA" id="ARBA00005656"/>
    </source>
</evidence>
<gene>
    <name evidence="5" type="ORF">SAMN02745164_00708</name>
</gene>
<dbReference type="PIRSF" id="PIRSF000428">
    <property type="entry name" value="P_Ac_trans"/>
    <property type="match status" value="1"/>
</dbReference>
<dbReference type="Proteomes" id="UP000184334">
    <property type="component" value="Unassembled WGS sequence"/>
</dbReference>
<keyword evidence="6" id="KW-1185">Reference proteome</keyword>
<dbReference type="Gene3D" id="3.40.718.10">
    <property type="entry name" value="Isopropylmalate Dehydrogenase"/>
    <property type="match status" value="1"/>
</dbReference>
<evidence type="ECO:0000256" key="2">
    <source>
        <dbReference type="ARBA" id="ARBA00022679"/>
    </source>
</evidence>
<dbReference type="InterPro" id="IPR002505">
    <property type="entry name" value="PTA_PTB"/>
</dbReference>
<reference evidence="5" key="1">
    <citation type="submission" date="2016-11" db="EMBL/GenBank/DDBJ databases">
        <authorList>
            <person name="Varghese N."/>
            <person name="Submissions S."/>
        </authorList>
    </citation>
    <scope>NUCLEOTIDE SEQUENCE [LARGE SCALE GENOMIC DNA]</scope>
    <source>
        <strain evidence="5">DSM 16785</strain>
    </source>
</reference>
<accession>A0A1M4UKD8</accession>
<evidence type="ECO:0000256" key="3">
    <source>
        <dbReference type="ARBA" id="ARBA00023315"/>
    </source>
</evidence>
<proteinExistence type="inferred from homology"/>
<sequence length="296" mass="31274">MKTLKNVIEKAKTVSKKRVVVVGAEDKEALKAVSAAYDEGFIEPVLVGKKEVIEENLKELGREFDIIDTRTEEAAAEQGVRLVSSGAADIVMKGLIKTSKLLKAVLNKEWGLRTGSVLSHVALIETAALDSLKIVTDGGMIIKPTLDQKVAIIKNAVELSHSMGIENPKVALLAAVEVVNPDMPETLEAAIITQMNKRGQIKDCTIDGPLALDNALSEMAAKIKKINSEVAGHADILVVPDIHAGNVLGKSAVYLANGKIAGLVLGAKAPIVIVSRADTAESKLASLALAVLKAEK</sequence>
<dbReference type="Pfam" id="PF01515">
    <property type="entry name" value="PTA_PTB"/>
    <property type="match status" value="1"/>
</dbReference>
<name>A0A1M4UKD8_MARH1</name>
<dbReference type="InterPro" id="IPR012147">
    <property type="entry name" value="P_Ac_Bu_trans"/>
</dbReference>
<dbReference type="SUPFAM" id="SSF53659">
    <property type="entry name" value="Isocitrate/Isopropylmalate dehydrogenase-like"/>
    <property type="match status" value="1"/>
</dbReference>
<protein>
    <submittedName>
        <fullName evidence="5">Phosphate butyryltransferase</fullName>
    </submittedName>
</protein>
<dbReference type="AlphaFoldDB" id="A0A1M4UKD8"/>
<dbReference type="STRING" id="1122195.SAMN02745164_00708"/>
<dbReference type="GO" id="GO:0016746">
    <property type="term" value="F:acyltransferase activity"/>
    <property type="evidence" value="ECO:0007669"/>
    <property type="project" value="UniProtKB-KW"/>
</dbReference>
<keyword evidence="3" id="KW-0012">Acyltransferase</keyword>
<dbReference type="RefSeq" id="WP_200782301.1">
    <property type="nucleotide sequence ID" value="NZ_FQUI01000007.1"/>
</dbReference>
<dbReference type="PANTHER" id="PTHR43356:SF2">
    <property type="entry name" value="PHOSPHATE ACETYLTRANSFERASE"/>
    <property type="match status" value="1"/>
</dbReference>
<comment type="similarity">
    <text evidence="1">Belongs to the phosphate acetyltransferase and butyryltransferase family.</text>
</comment>
<keyword evidence="2" id="KW-0808">Transferase</keyword>
<dbReference type="PANTHER" id="PTHR43356">
    <property type="entry name" value="PHOSPHATE ACETYLTRANSFERASE"/>
    <property type="match status" value="1"/>
</dbReference>
<evidence type="ECO:0000313" key="5">
    <source>
        <dbReference type="EMBL" id="SHE57125.1"/>
    </source>
</evidence>
<organism evidence="5 6">
    <name type="scientific">Marinitoga hydrogenitolerans (strain DSM 16785 / JCM 12826 / AT1271)</name>
    <dbReference type="NCBI Taxonomy" id="1122195"/>
    <lineage>
        <taxon>Bacteria</taxon>
        <taxon>Thermotogati</taxon>
        <taxon>Thermotogota</taxon>
        <taxon>Thermotogae</taxon>
        <taxon>Petrotogales</taxon>
        <taxon>Petrotogaceae</taxon>
        <taxon>Marinitoga</taxon>
    </lineage>
</organism>
<dbReference type="InterPro" id="IPR050500">
    <property type="entry name" value="Phos_Acetyltrans/Butyryltrans"/>
</dbReference>
<evidence type="ECO:0000313" key="6">
    <source>
        <dbReference type="Proteomes" id="UP000184334"/>
    </source>
</evidence>
<dbReference type="NCBIfam" id="NF006045">
    <property type="entry name" value="PRK08190.1"/>
    <property type="match status" value="1"/>
</dbReference>